<dbReference type="Gene3D" id="1.10.260.40">
    <property type="entry name" value="lambda repressor-like DNA-binding domains"/>
    <property type="match status" value="1"/>
</dbReference>
<reference evidence="2 3" key="1">
    <citation type="submission" date="2020-07" db="EMBL/GenBank/DDBJ databases">
        <title>Definition of the novel symbiovar canariense within Mesorhizobium novociceri, a new species of genus Mesorhizobium nodulating Cicer canariense in the Caldera de Taburiente National Park (La Palma, Canary Islands).</title>
        <authorList>
            <person name="Leon-Barrios M."/>
            <person name="Perez-Yepez J."/>
            <person name="Flores-Felix J.D."/>
            <person name="Ramirez-Baena M.H."/>
            <person name="Pulido-Suarez L."/>
            <person name="Igual J.M."/>
            <person name="Velazquez E."/>
            <person name="Peix A."/>
        </authorList>
    </citation>
    <scope>NUCLEOTIDE SEQUENCE [LARGE SCALE GENOMIC DNA]</scope>
    <source>
        <strain evidence="2 3">CCANP35</strain>
    </source>
</reference>
<sequence length="276" mass="31991">METDEDTGLLAVNFAANLRFLCERSGSISDICRKMKINRQQFNKYMSGLHVPSMQNRRIIAKYFGLSQDVLFVEHEEFRMLIEGNYFHTLEALRHAARFSGFLETGLLHQRSAADGYLGIYDRYQYSSIYKGKILRSAFCIYRNRDFLQHYYVERFPSFDRPSKADYVFKYHGFTIPLDGRIFSIDFEVSQKNEMTFGIYAPVQRSAKNFMFGITSGIAATMLRPPYATKVAMHFRSPGMLSKADLRRVTTLEENDSSIPVEVRQFLGSDEMLPRS</sequence>
<dbReference type="CDD" id="cd00093">
    <property type="entry name" value="HTH_XRE"/>
    <property type="match status" value="1"/>
</dbReference>
<dbReference type="GO" id="GO:0003677">
    <property type="term" value="F:DNA binding"/>
    <property type="evidence" value="ECO:0007669"/>
    <property type="project" value="InterPro"/>
</dbReference>
<accession>A0A838BFK7</accession>
<gene>
    <name evidence="2" type="ORF">H0241_31190</name>
</gene>
<keyword evidence="3" id="KW-1185">Reference proteome</keyword>
<dbReference type="EMBL" id="JACDTY010000026">
    <property type="protein sequence ID" value="MBA1144671.1"/>
    <property type="molecule type" value="Genomic_DNA"/>
</dbReference>
<feature type="domain" description="HTH cro/C1-type" evidence="1">
    <location>
        <begin position="18"/>
        <end position="71"/>
    </location>
</feature>
<comment type="caution">
    <text evidence="2">The sequence shown here is derived from an EMBL/GenBank/DDBJ whole genome shotgun (WGS) entry which is preliminary data.</text>
</comment>
<name>A0A838BFK7_9HYPH</name>
<dbReference type="AlphaFoldDB" id="A0A838BFK7"/>
<proteinExistence type="predicted"/>
<organism evidence="2 3">
    <name type="scientific">Mesorhizobium neociceri</name>
    <dbReference type="NCBI Taxonomy" id="1307853"/>
    <lineage>
        <taxon>Bacteria</taxon>
        <taxon>Pseudomonadati</taxon>
        <taxon>Pseudomonadota</taxon>
        <taxon>Alphaproteobacteria</taxon>
        <taxon>Hyphomicrobiales</taxon>
        <taxon>Phyllobacteriaceae</taxon>
        <taxon>Mesorhizobium</taxon>
    </lineage>
</organism>
<dbReference type="SUPFAM" id="SSF47413">
    <property type="entry name" value="lambda repressor-like DNA-binding domains"/>
    <property type="match status" value="1"/>
</dbReference>
<protein>
    <submittedName>
        <fullName evidence="2">Helix-turn-helix transcriptional regulator</fullName>
    </submittedName>
</protein>
<dbReference type="InterPro" id="IPR010982">
    <property type="entry name" value="Lambda_DNA-bd_dom_sf"/>
</dbReference>
<evidence type="ECO:0000259" key="1">
    <source>
        <dbReference type="PROSITE" id="PS50943"/>
    </source>
</evidence>
<evidence type="ECO:0000313" key="2">
    <source>
        <dbReference type="EMBL" id="MBA1144671.1"/>
    </source>
</evidence>
<dbReference type="InterPro" id="IPR001387">
    <property type="entry name" value="Cro/C1-type_HTH"/>
</dbReference>
<dbReference type="Proteomes" id="UP000558284">
    <property type="component" value="Unassembled WGS sequence"/>
</dbReference>
<evidence type="ECO:0000313" key="3">
    <source>
        <dbReference type="Proteomes" id="UP000558284"/>
    </source>
</evidence>
<dbReference type="PROSITE" id="PS50943">
    <property type="entry name" value="HTH_CROC1"/>
    <property type="match status" value="1"/>
</dbReference>
<dbReference type="RefSeq" id="WP_181061605.1">
    <property type="nucleotide sequence ID" value="NZ_JACDTY010000026.1"/>
</dbReference>